<accession>A0ABY6ZDU6</accession>
<dbReference type="Proteomes" id="UP001164761">
    <property type="component" value="Chromosome"/>
</dbReference>
<reference evidence="1" key="1">
    <citation type="submission" date="2022-08" db="EMBL/GenBank/DDBJ databases">
        <title>Alicyclobacillus fastidiosus DSM 17978, complete genome.</title>
        <authorList>
            <person name="Wang Q."/>
            <person name="Cai R."/>
            <person name="Wang Z."/>
        </authorList>
    </citation>
    <scope>NUCLEOTIDE SEQUENCE</scope>
    <source>
        <strain evidence="1">DSM 17978</strain>
    </source>
</reference>
<evidence type="ECO:0000313" key="2">
    <source>
        <dbReference type="Proteomes" id="UP001164761"/>
    </source>
</evidence>
<name>A0ABY6ZDU6_9BACL</name>
<dbReference type="EMBL" id="CP104067">
    <property type="protein sequence ID" value="WAH40900.1"/>
    <property type="molecule type" value="Genomic_DNA"/>
</dbReference>
<keyword evidence="2" id="KW-1185">Reference proteome</keyword>
<gene>
    <name evidence="1" type="ORF">NZD89_21810</name>
</gene>
<evidence type="ECO:0000313" key="1">
    <source>
        <dbReference type="EMBL" id="WAH40900.1"/>
    </source>
</evidence>
<sequence length="122" mass="13674">MCDIEGEKSRAAEQELQDKLVQMVEDVVDTVATFDGRIGYVQRADGRWDVTFRARDGEFQLTIFAATVKAGDVRVVAAADGIPLDEGDLVYEGPFDAKVVRYRISTSMALWYRQMVVHPSSR</sequence>
<proteinExistence type="predicted"/>
<organism evidence="1 2">
    <name type="scientific">Alicyclobacillus fastidiosus</name>
    <dbReference type="NCBI Taxonomy" id="392011"/>
    <lineage>
        <taxon>Bacteria</taxon>
        <taxon>Bacillati</taxon>
        <taxon>Bacillota</taxon>
        <taxon>Bacilli</taxon>
        <taxon>Bacillales</taxon>
        <taxon>Alicyclobacillaceae</taxon>
        <taxon>Alicyclobacillus</taxon>
    </lineage>
</organism>
<dbReference type="RefSeq" id="WP_268004799.1">
    <property type="nucleotide sequence ID" value="NZ_BSUT01000001.1"/>
</dbReference>
<protein>
    <submittedName>
        <fullName evidence="1">Uncharacterized protein</fullName>
    </submittedName>
</protein>